<dbReference type="AlphaFoldDB" id="A0A813LP34"/>
<reference evidence="1" key="1">
    <citation type="submission" date="2021-02" db="EMBL/GenBank/DDBJ databases">
        <authorList>
            <person name="Dougan E. K."/>
            <person name="Rhodes N."/>
            <person name="Thang M."/>
            <person name="Chan C."/>
        </authorList>
    </citation>
    <scope>NUCLEOTIDE SEQUENCE</scope>
</reference>
<dbReference type="EMBL" id="CAJNNW010036472">
    <property type="protein sequence ID" value="CAE8734722.1"/>
    <property type="molecule type" value="Genomic_DNA"/>
</dbReference>
<sequence>MYNTVSVLRPPNWHQVATVTINNFTNTDQNQLTTNTPLLGVLNHFLDRLPNPRLLTALRGRSRHRLHACLQQTGLQESSSMPHTQPRGNAKCVLLFMSLQRSATSGGNSSMGLSSG</sequence>
<name>A0A813LP34_POLGL</name>
<evidence type="ECO:0000313" key="2">
    <source>
        <dbReference type="Proteomes" id="UP000626109"/>
    </source>
</evidence>
<protein>
    <submittedName>
        <fullName evidence="1">Uncharacterized protein</fullName>
    </submittedName>
</protein>
<organism evidence="1 2">
    <name type="scientific">Polarella glacialis</name>
    <name type="common">Dinoflagellate</name>
    <dbReference type="NCBI Taxonomy" id="89957"/>
    <lineage>
        <taxon>Eukaryota</taxon>
        <taxon>Sar</taxon>
        <taxon>Alveolata</taxon>
        <taxon>Dinophyceae</taxon>
        <taxon>Suessiales</taxon>
        <taxon>Suessiaceae</taxon>
        <taxon>Polarella</taxon>
    </lineage>
</organism>
<accession>A0A813LP34</accession>
<evidence type="ECO:0000313" key="1">
    <source>
        <dbReference type="EMBL" id="CAE8734722.1"/>
    </source>
</evidence>
<comment type="caution">
    <text evidence="1">The sequence shown here is derived from an EMBL/GenBank/DDBJ whole genome shotgun (WGS) entry which is preliminary data.</text>
</comment>
<gene>
    <name evidence="1" type="ORF">PGLA2088_LOCUS47458</name>
</gene>
<dbReference type="Proteomes" id="UP000626109">
    <property type="component" value="Unassembled WGS sequence"/>
</dbReference>
<proteinExistence type="predicted"/>